<sequence>TVSDFSRNLFLEKCPGEDSKTVRIYNGIEIDDFPSAQPESGGPLRLLSVGRLIEFKGFQHLIGAVRKLLNRGLPVQARIVGEGPLRASLEALIASEGVENHVTLLGSRSQDEIKQELAAAHVLCIPALWIRKVPQTFYPRLLLKPWPHGCQ</sequence>
<dbReference type="InterPro" id="IPR001296">
    <property type="entry name" value="Glyco_trans_1"/>
</dbReference>
<evidence type="ECO:0000259" key="1">
    <source>
        <dbReference type="Pfam" id="PF00534"/>
    </source>
</evidence>
<dbReference type="PANTHER" id="PTHR12526:SF630">
    <property type="entry name" value="GLYCOSYLTRANSFERASE"/>
    <property type="match status" value="1"/>
</dbReference>
<dbReference type="AlphaFoldDB" id="A0A060CKZ2"/>
<accession>A0A060CKZ2</accession>
<dbReference type="SUPFAM" id="SSF53756">
    <property type="entry name" value="UDP-Glycosyltransferase/glycogen phosphorylase"/>
    <property type="match status" value="1"/>
</dbReference>
<dbReference type="Pfam" id="PF00534">
    <property type="entry name" value="Glycos_transf_1"/>
    <property type="match status" value="1"/>
</dbReference>
<dbReference type="EMBL" id="KF128303">
    <property type="protein sequence ID" value="AIA95667.1"/>
    <property type="molecule type" value="Genomic_DNA"/>
</dbReference>
<dbReference type="Gene3D" id="3.40.50.2000">
    <property type="entry name" value="Glycogen Phosphorylase B"/>
    <property type="match status" value="2"/>
</dbReference>
<reference evidence="2" key="1">
    <citation type="journal article" date="2013" name="Environ. Microbiol.">
        <title>Seasonally variable intestinal metagenomes of the red palm weevil (Rhynchophorus ferrugineus).</title>
        <authorList>
            <person name="Jia S."/>
            <person name="Zhang X."/>
            <person name="Zhang G."/>
            <person name="Yin A."/>
            <person name="Zhang S."/>
            <person name="Li F."/>
            <person name="Wang L."/>
            <person name="Zhao D."/>
            <person name="Yun Q."/>
            <person name="Tala"/>
            <person name="Wang J."/>
            <person name="Sun G."/>
            <person name="Baabdullah M."/>
            <person name="Yu X."/>
            <person name="Hu S."/>
            <person name="Al-Mssallem I.S."/>
            <person name="Yu J."/>
        </authorList>
    </citation>
    <scope>NUCLEOTIDE SEQUENCE</scope>
</reference>
<feature type="domain" description="Glycosyl transferase family 1" evidence="1">
    <location>
        <begin position="35"/>
        <end position="129"/>
    </location>
</feature>
<evidence type="ECO:0000313" key="2">
    <source>
        <dbReference type="EMBL" id="AIA95667.1"/>
    </source>
</evidence>
<dbReference type="CDD" id="cd03801">
    <property type="entry name" value="GT4_PimA-like"/>
    <property type="match status" value="1"/>
</dbReference>
<organism evidence="2">
    <name type="scientific">uncultured Dinoroseobacter sp</name>
    <dbReference type="NCBI Taxonomy" id="570015"/>
    <lineage>
        <taxon>Bacteria</taxon>
        <taxon>Pseudomonadati</taxon>
        <taxon>Pseudomonadota</taxon>
        <taxon>Alphaproteobacteria</taxon>
        <taxon>Rhodobacterales</taxon>
        <taxon>Roseobacteraceae</taxon>
        <taxon>Dinoroseobacter</taxon>
        <taxon>environmental samples</taxon>
    </lineage>
</organism>
<proteinExistence type="predicted"/>
<protein>
    <submittedName>
        <fullName evidence="2">Glycos_transf_1</fullName>
    </submittedName>
</protein>
<name>A0A060CKZ2_9RHOB</name>
<dbReference type="PANTHER" id="PTHR12526">
    <property type="entry name" value="GLYCOSYLTRANSFERASE"/>
    <property type="match status" value="1"/>
</dbReference>
<feature type="non-terminal residue" evidence="2">
    <location>
        <position position="1"/>
    </location>
</feature>
<dbReference type="GO" id="GO:0016757">
    <property type="term" value="F:glycosyltransferase activity"/>
    <property type="evidence" value="ECO:0007669"/>
    <property type="project" value="InterPro"/>
</dbReference>